<evidence type="ECO:0000256" key="7">
    <source>
        <dbReference type="SAM" id="MobiDB-lite"/>
    </source>
</evidence>
<dbReference type="GeneID" id="5715371"/>
<dbReference type="OrthoDB" id="535945at2759"/>
<feature type="binding site" evidence="6">
    <location>
        <position position="1233"/>
    </location>
    <ligand>
        <name>ATP</name>
        <dbReference type="ChEBI" id="CHEBI:30616"/>
    </ligand>
</feature>
<gene>
    <name evidence="9" type="ORF">CHLRE_01g030700v5</name>
</gene>
<sequence length="1583" mass="159919">MGLLCCFAGGAQPGRSPPKPAPAPEPVVVVEHQLLLPTKAPAPPALHFAGSDADNFPEIPLVPLAALSGVAGNVVDRATKCLEILVASAPIAIAELYAVPTDEPEDTLVLIRKIVADAPDGRYLAQCPDPAMRQVLVQMVASKMPVTIERSVPYVSSMPRGRNASPGDPVPSATPTHAPAQNVASASCLRVTTRVAAVPLMHGTRLAGALWLEEAAHSAASSAPCGPEAFMANASSATTIQLHSASTLTNTTACSSIPGAQAPPPAAPSGGASRPAARPSLLTDKHALQSLGFACSMCLLGAEAGEVGWLAGALARIGDAVSVQELGSEVVGALSAHVRRRFVLDSHACLALVPPGALPCPQSQPNPQSLPNLQPARHGQLGLLLLRQPGQAGAHGANAHGAAQDVHTTGERTASGQADRVCRGPSSRVGIQTTQEGVGTPSLCSSRRRLRVASGQSAGQWPVTAVGARARDVSGVGMGIGEAGPAPPPHMRSLRLSLDLACSSTGGGGASPMCMPRPGTPLAVGAPTEAGGSLPRTSSMTAHFVNGQGPGSRSVVIPLSQAELAAGGGGNGGAPGGAAAGGLNARAFPLQRTLLAAVLAQVAEAAPPRRQSKTSPSATQELTVSVAGRPSGGTASATNGTPSPVPAVGAPGLTNSGSGSPSLAVVEDTQLFVQNVHAPSADIVMLMGLRRPATSSGTATIPGAHSTVAPVVSDPNADAAPLSPGAGGGGTTTAAASGNGQLVGLTPPPSSPQSLLVLTAPLDNGAALGLYVCFARRLPLPLLEAVRASAQQLVDQVLAPILRAKLRDSSIAPEYGTLCTASPGSYAVVRTPSCSGLGTPGQQPLSQLALALPSLSAALMSTGGGGDLAAALGMGGTATLEPTTITAEGAGGELLSDAGDELSTADVELLLAEQAASLGAPMVPGTDGAAAVAAAAARESLLKQQVISAGGMGKRNNSHRMSLERVIAARRSAGAGTSFTRRAPASINAVSALGLPHRSCQQQPTSGLTPRLALAGMSLHHSIGSPGPNAPEAARAAARLLAGNSTHGSVGVTPSHSSSNVVAHVHQHPAAAPGMSTLGGGGGGGRSGGAAAGALGPYGTVEALNISLLLGSNPGDLFQSLGGPGTPVVPSGLGSRHASLRSLPTLLMPALEQCSASILTVENVAPAGTARQQLDLLVTSIQATINTDMGLVATQGAAHADDLDALEVGDVLGKGGGGIVFRGRLGTLDVAVKLMELSKVDPAALTAPQQQQQQAANPPALGAAADAAVVAAEKASLNARREMLRNAMELAVQSRLSHPNIVQIYSTYNNVMLVPRRGPFGGPGATFQLAPVPEPGSAEEALLAAAGAAAQQAAATGQSKNWVHVPSVAAVFELCDGGCLGSLLVSRTFPRPARGGSLRQGLAVDMKGVYMVLLDVALALRHLHSLHLVHRDIKPANLLLRANPRDYRGFTVKLADFGFVLHLSEVSEDGTRYVVADQACGTVTHMACEAMLGKAKIDASVDVFSFGVLMWELFSGGVRPYPHVQPDKIPRLVYKGERPTFNDDVPLQYRSLAAACWSHLPDRRPKAHELVTVLNNMLQQLEH</sequence>
<dbReference type="InterPro" id="IPR017441">
    <property type="entry name" value="Protein_kinase_ATP_BS"/>
</dbReference>
<dbReference type="InterPro" id="IPR051681">
    <property type="entry name" value="Ser/Thr_Kinases-Pseudokinases"/>
</dbReference>
<feature type="compositionally biased region" description="Low complexity" evidence="7">
    <location>
        <begin position="268"/>
        <end position="278"/>
    </location>
</feature>
<keyword evidence="2" id="KW-0808">Transferase</keyword>
<dbReference type="InterPro" id="IPR000719">
    <property type="entry name" value="Prot_kinase_dom"/>
</dbReference>
<dbReference type="Pfam" id="PF07714">
    <property type="entry name" value="PK_Tyr_Ser-Thr"/>
    <property type="match status" value="1"/>
</dbReference>
<feature type="compositionally biased region" description="Polar residues" evidence="7">
    <location>
        <begin position="613"/>
        <end position="623"/>
    </location>
</feature>
<keyword evidence="5 6" id="KW-0067">ATP-binding</keyword>
<feature type="domain" description="Protein kinase" evidence="8">
    <location>
        <begin position="1206"/>
        <end position="1583"/>
    </location>
</feature>
<evidence type="ECO:0000259" key="8">
    <source>
        <dbReference type="PROSITE" id="PS50011"/>
    </source>
</evidence>
<evidence type="ECO:0000313" key="10">
    <source>
        <dbReference type="Proteomes" id="UP000006906"/>
    </source>
</evidence>
<dbReference type="PROSITE" id="PS00107">
    <property type="entry name" value="PROTEIN_KINASE_ATP"/>
    <property type="match status" value="1"/>
</dbReference>
<dbReference type="SMART" id="SM00220">
    <property type="entry name" value="S_TKc"/>
    <property type="match status" value="1"/>
</dbReference>
<accession>A0A2K3E6R4</accession>
<dbReference type="KEGG" id="cre:CHLRE_01g030700v5"/>
<keyword evidence="3 6" id="KW-0547">Nucleotide-binding</keyword>
<evidence type="ECO:0000256" key="3">
    <source>
        <dbReference type="ARBA" id="ARBA00022741"/>
    </source>
</evidence>
<evidence type="ECO:0000313" key="9">
    <source>
        <dbReference type="EMBL" id="PNW88463.1"/>
    </source>
</evidence>
<dbReference type="InParanoid" id="A0A2K3E6R4"/>
<dbReference type="PANTHER" id="PTHR44329">
    <property type="entry name" value="SERINE/THREONINE-PROTEIN KINASE TNNI3K-RELATED"/>
    <property type="match status" value="1"/>
</dbReference>
<dbReference type="OMA" id="QPDKIPR"/>
<dbReference type="GO" id="GO:0004674">
    <property type="term" value="F:protein serine/threonine kinase activity"/>
    <property type="evidence" value="ECO:0000318"/>
    <property type="project" value="GO_Central"/>
</dbReference>
<feature type="compositionally biased region" description="Polar residues" evidence="7">
    <location>
        <begin position="633"/>
        <end position="642"/>
    </location>
</feature>
<feature type="region of interest" description="Disordered" evidence="7">
    <location>
        <begin position="606"/>
        <end position="661"/>
    </location>
</feature>
<dbReference type="RefSeq" id="XP_042928546.1">
    <property type="nucleotide sequence ID" value="XM_043058632.1"/>
</dbReference>
<dbReference type="Proteomes" id="UP000006906">
    <property type="component" value="Chromosome 1"/>
</dbReference>
<evidence type="ECO:0000256" key="4">
    <source>
        <dbReference type="ARBA" id="ARBA00022777"/>
    </source>
</evidence>
<dbReference type="Gene3D" id="1.10.510.10">
    <property type="entry name" value="Transferase(Phosphotransferase) domain 1"/>
    <property type="match status" value="1"/>
</dbReference>
<dbReference type="ExpressionAtlas" id="A0A2K3E6R4">
    <property type="expression patterns" value="baseline and differential"/>
</dbReference>
<keyword evidence="4" id="KW-0418">Kinase</keyword>
<dbReference type="InterPro" id="IPR008271">
    <property type="entry name" value="Ser/Thr_kinase_AS"/>
</dbReference>
<dbReference type="InterPro" id="IPR011009">
    <property type="entry name" value="Kinase-like_dom_sf"/>
</dbReference>
<feature type="region of interest" description="Disordered" evidence="7">
    <location>
        <begin position="715"/>
        <end position="743"/>
    </location>
</feature>
<protein>
    <recommendedName>
        <fullName evidence="8">Protein kinase domain-containing protein</fullName>
    </recommendedName>
</protein>
<evidence type="ECO:0000256" key="2">
    <source>
        <dbReference type="ARBA" id="ARBA00022679"/>
    </source>
</evidence>
<dbReference type="GO" id="GO:0005524">
    <property type="term" value="F:ATP binding"/>
    <property type="evidence" value="ECO:0007669"/>
    <property type="project" value="UniProtKB-UniRule"/>
</dbReference>
<proteinExistence type="predicted"/>
<evidence type="ECO:0000256" key="1">
    <source>
        <dbReference type="ARBA" id="ARBA00022527"/>
    </source>
</evidence>
<dbReference type="SUPFAM" id="SSF56112">
    <property type="entry name" value="Protein kinase-like (PK-like)"/>
    <property type="match status" value="1"/>
</dbReference>
<feature type="region of interest" description="Disordered" evidence="7">
    <location>
        <begin position="156"/>
        <end position="179"/>
    </location>
</feature>
<keyword evidence="10" id="KW-1185">Reference proteome</keyword>
<dbReference type="Gramene" id="PNW88463">
    <property type="protein sequence ID" value="PNW88463"/>
    <property type="gene ID" value="CHLRE_01g030700v5"/>
</dbReference>
<evidence type="ECO:0000256" key="5">
    <source>
        <dbReference type="ARBA" id="ARBA00022840"/>
    </source>
</evidence>
<dbReference type="PROSITE" id="PS00108">
    <property type="entry name" value="PROTEIN_KINASE_ST"/>
    <property type="match status" value="1"/>
</dbReference>
<dbReference type="Gene3D" id="3.30.200.20">
    <property type="entry name" value="Phosphorylase Kinase, domain 1"/>
    <property type="match status" value="1"/>
</dbReference>
<name>A0A2K3E6R4_CHLRE</name>
<dbReference type="EMBL" id="CM008962">
    <property type="protein sequence ID" value="PNW88463.1"/>
    <property type="molecule type" value="Genomic_DNA"/>
</dbReference>
<dbReference type="PROSITE" id="PS50011">
    <property type="entry name" value="PROTEIN_KINASE_DOM"/>
    <property type="match status" value="1"/>
</dbReference>
<keyword evidence="1" id="KW-0723">Serine/threonine-protein kinase</keyword>
<dbReference type="InterPro" id="IPR001245">
    <property type="entry name" value="Ser-Thr/Tyr_kinase_cat_dom"/>
</dbReference>
<reference evidence="9 10" key="1">
    <citation type="journal article" date="2007" name="Science">
        <title>The Chlamydomonas genome reveals the evolution of key animal and plant functions.</title>
        <authorList>
            <person name="Merchant S.S."/>
            <person name="Prochnik S.E."/>
            <person name="Vallon O."/>
            <person name="Harris E.H."/>
            <person name="Karpowicz S.J."/>
            <person name="Witman G.B."/>
            <person name="Terry A."/>
            <person name="Salamov A."/>
            <person name="Fritz-Laylin L.K."/>
            <person name="Marechal-Drouard L."/>
            <person name="Marshall W.F."/>
            <person name="Qu L.H."/>
            <person name="Nelson D.R."/>
            <person name="Sanderfoot A.A."/>
            <person name="Spalding M.H."/>
            <person name="Kapitonov V.V."/>
            <person name="Ren Q."/>
            <person name="Ferris P."/>
            <person name="Lindquist E."/>
            <person name="Shapiro H."/>
            <person name="Lucas S.M."/>
            <person name="Grimwood J."/>
            <person name="Schmutz J."/>
            <person name="Cardol P."/>
            <person name="Cerutti H."/>
            <person name="Chanfreau G."/>
            <person name="Chen C.L."/>
            <person name="Cognat V."/>
            <person name="Croft M.T."/>
            <person name="Dent R."/>
            <person name="Dutcher S."/>
            <person name="Fernandez E."/>
            <person name="Fukuzawa H."/>
            <person name="Gonzalez-Ballester D."/>
            <person name="Gonzalez-Halphen D."/>
            <person name="Hallmann A."/>
            <person name="Hanikenne M."/>
            <person name="Hippler M."/>
            <person name="Inwood W."/>
            <person name="Jabbari K."/>
            <person name="Kalanon M."/>
            <person name="Kuras R."/>
            <person name="Lefebvre P.A."/>
            <person name="Lemaire S.D."/>
            <person name="Lobanov A.V."/>
            <person name="Lohr M."/>
            <person name="Manuell A."/>
            <person name="Meier I."/>
            <person name="Mets L."/>
            <person name="Mittag M."/>
            <person name="Mittelmeier T."/>
            <person name="Moroney J.V."/>
            <person name="Moseley J."/>
            <person name="Napoli C."/>
            <person name="Nedelcu A.M."/>
            <person name="Niyogi K."/>
            <person name="Novoselov S.V."/>
            <person name="Paulsen I.T."/>
            <person name="Pazour G."/>
            <person name="Purton S."/>
            <person name="Ral J.P."/>
            <person name="Riano-Pachon D.M."/>
            <person name="Riekhof W."/>
            <person name="Rymarquis L."/>
            <person name="Schroda M."/>
            <person name="Stern D."/>
            <person name="Umen J."/>
            <person name="Willows R."/>
            <person name="Wilson N."/>
            <person name="Zimmer S.L."/>
            <person name="Allmer J."/>
            <person name="Balk J."/>
            <person name="Bisova K."/>
            <person name="Chen C.J."/>
            <person name="Elias M."/>
            <person name="Gendler K."/>
            <person name="Hauser C."/>
            <person name="Lamb M.R."/>
            <person name="Ledford H."/>
            <person name="Long J.C."/>
            <person name="Minagawa J."/>
            <person name="Page M.D."/>
            <person name="Pan J."/>
            <person name="Pootakham W."/>
            <person name="Roje S."/>
            <person name="Rose A."/>
            <person name="Stahlberg E."/>
            <person name="Terauchi A.M."/>
            <person name="Yang P."/>
            <person name="Ball S."/>
            <person name="Bowler C."/>
            <person name="Dieckmann C.L."/>
            <person name="Gladyshev V.N."/>
            <person name="Green P."/>
            <person name="Jorgensen R."/>
            <person name="Mayfield S."/>
            <person name="Mueller-Roeber B."/>
            <person name="Rajamani S."/>
            <person name="Sayre R.T."/>
            <person name="Brokstein P."/>
            <person name="Dubchak I."/>
            <person name="Goodstein D."/>
            <person name="Hornick L."/>
            <person name="Huang Y.W."/>
            <person name="Jhaveri J."/>
            <person name="Luo Y."/>
            <person name="Martinez D."/>
            <person name="Ngau W.C."/>
            <person name="Otillar B."/>
            <person name="Poliakov A."/>
            <person name="Porter A."/>
            <person name="Szajkowski L."/>
            <person name="Werner G."/>
            <person name="Zhou K."/>
            <person name="Grigoriev I.V."/>
            <person name="Rokhsar D.S."/>
            <person name="Grossman A.R."/>
        </authorList>
    </citation>
    <scope>NUCLEOTIDE SEQUENCE [LARGE SCALE GENOMIC DNA]</scope>
    <source>
        <strain evidence="10">CC-503</strain>
    </source>
</reference>
<dbReference type="GO" id="GO:0007165">
    <property type="term" value="P:signal transduction"/>
    <property type="evidence" value="ECO:0000318"/>
    <property type="project" value="GO_Central"/>
</dbReference>
<dbReference type="PANTHER" id="PTHR44329:SF214">
    <property type="entry name" value="PROTEIN KINASE DOMAIN-CONTAINING PROTEIN"/>
    <property type="match status" value="1"/>
</dbReference>
<evidence type="ECO:0000256" key="6">
    <source>
        <dbReference type="PROSITE-ProRule" id="PRU10141"/>
    </source>
</evidence>
<dbReference type="STRING" id="3055.A0A2K3E6R4"/>
<organism evidence="9 10">
    <name type="scientific">Chlamydomonas reinhardtii</name>
    <name type="common">Chlamydomonas smithii</name>
    <dbReference type="NCBI Taxonomy" id="3055"/>
    <lineage>
        <taxon>Eukaryota</taxon>
        <taxon>Viridiplantae</taxon>
        <taxon>Chlorophyta</taxon>
        <taxon>core chlorophytes</taxon>
        <taxon>Chlorophyceae</taxon>
        <taxon>CS clade</taxon>
        <taxon>Chlamydomonadales</taxon>
        <taxon>Chlamydomonadaceae</taxon>
        <taxon>Chlamydomonas</taxon>
    </lineage>
</organism>
<feature type="region of interest" description="Disordered" evidence="7">
    <location>
        <begin position="254"/>
        <end position="278"/>
    </location>
</feature>